<keyword evidence="4 5" id="KW-0472">Membrane</keyword>
<evidence type="ECO:0000256" key="1">
    <source>
        <dbReference type="ARBA" id="ARBA00004141"/>
    </source>
</evidence>
<reference evidence="6" key="2">
    <citation type="submission" date="2020-11" db="EMBL/GenBank/DDBJ databases">
        <authorList>
            <consortium name="DOE Joint Genome Institute"/>
            <person name="Kuo A."/>
            <person name="Miyauchi S."/>
            <person name="Kiss E."/>
            <person name="Drula E."/>
            <person name="Kohler A."/>
            <person name="Sanchez-Garcia M."/>
            <person name="Andreopoulos B."/>
            <person name="Barry K.W."/>
            <person name="Bonito G."/>
            <person name="Buee M."/>
            <person name="Carver A."/>
            <person name="Chen C."/>
            <person name="Cichocki N."/>
            <person name="Clum A."/>
            <person name="Culley D."/>
            <person name="Crous P.W."/>
            <person name="Fauchery L."/>
            <person name="Girlanda M."/>
            <person name="Hayes R."/>
            <person name="Keri Z."/>
            <person name="Labutti K."/>
            <person name="Lipzen A."/>
            <person name="Lombard V."/>
            <person name="Magnuson J."/>
            <person name="Maillard F."/>
            <person name="Morin E."/>
            <person name="Murat C."/>
            <person name="Nolan M."/>
            <person name="Ohm R."/>
            <person name="Pangilinan J."/>
            <person name="Pereira M."/>
            <person name="Perotto S."/>
            <person name="Peter M."/>
            <person name="Riley R."/>
            <person name="Sitrit Y."/>
            <person name="Stielow B."/>
            <person name="Szollosi G."/>
            <person name="Zifcakova L."/>
            <person name="Stursova M."/>
            <person name="Spatafora J.W."/>
            <person name="Tedersoo L."/>
            <person name="Vaario L.-M."/>
            <person name="Yamada A."/>
            <person name="Yan M."/>
            <person name="Wang P."/>
            <person name="Xu J."/>
            <person name="Bruns T."/>
            <person name="Baldrian P."/>
            <person name="Vilgalys R."/>
            <person name="Henrissat B."/>
            <person name="Grigoriev I.V."/>
            <person name="Hibbett D."/>
            <person name="Nagy L.G."/>
            <person name="Martin F.M."/>
        </authorList>
    </citation>
    <scope>NUCLEOTIDE SEQUENCE</scope>
    <source>
        <strain evidence="6">UH-Tt-Lm1</strain>
    </source>
</reference>
<keyword evidence="2 5" id="KW-0812">Transmembrane</keyword>
<accession>A0A9P6L7W8</accession>
<dbReference type="InterPro" id="IPR036927">
    <property type="entry name" value="Cyt_c_oxase-like_su1_sf"/>
</dbReference>
<evidence type="ECO:0000313" key="7">
    <source>
        <dbReference type="Proteomes" id="UP000736335"/>
    </source>
</evidence>
<gene>
    <name evidence="6" type="ORF">BJ322DRAFT_1108306</name>
</gene>
<dbReference type="OrthoDB" id="435607at2759"/>
<dbReference type="GO" id="GO:0055085">
    <property type="term" value="P:transmembrane transport"/>
    <property type="evidence" value="ECO:0007669"/>
    <property type="project" value="InterPro"/>
</dbReference>
<reference evidence="6" key="1">
    <citation type="journal article" date="2020" name="Nat. Commun.">
        <title>Large-scale genome sequencing of mycorrhizal fungi provides insights into the early evolution of symbiotic traits.</title>
        <authorList>
            <person name="Miyauchi S."/>
            <person name="Kiss E."/>
            <person name="Kuo A."/>
            <person name="Drula E."/>
            <person name="Kohler A."/>
            <person name="Sanchez-Garcia M."/>
            <person name="Morin E."/>
            <person name="Andreopoulos B."/>
            <person name="Barry K.W."/>
            <person name="Bonito G."/>
            <person name="Buee M."/>
            <person name="Carver A."/>
            <person name="Chen C."/>
            <person name="Cichocki N."/>
            <person name="Clum A."/>
            <person name="Culley D."/>
            <person name="Crous P.W."/>
            <person name="Fauchery L."/>
            <person name="Girlanda M."/>
            <person name="Hayes R.D."/>
            <person name="Keri Z."/>
            <person name="LaButti K."/>
            <person name="Lipzen A."/>
            <person name="Lombard V."/>
            <person name="Magnuson J."/>
            <person name="Maillard F."/>
            <person name="Murat C."/>
            <person name="Nolan M."/>
            <person name="Ohm R.A."/>
            <person name="Pangilinan J."/>
            <person name="Pereira M.F."/>
            <person name="Perotto S."/>
            <person name="Peter M."/>
            <person name="Pfister S."/>
            <person name="Riley R."/>
            <person name="Sitrit Y."/>
            <person name="Stielow J.B."/>
            <person name="Szollosi G."/>
            <person name="Zifcakova L."/>
            <person name="Stursova M."/>
            <person name="Spatafora J.W."/>
            <person name="Tedersoo L."/>
            <person name="Vaario L.M."/>
            <person name="Yamada A."/>
            <person name="Yan M."/>
            <person name="Wang P."/>
            <person name="Xu J."/>
            <person name="Bruns T."/>
            <person name="Baldrian P."/>
            <person name="Vilgalys R."/>
            <person name="Dunand C."/>
            <person name="Henrissat B."/>
            <person name="Grigoriev I.V."/>
            <person name="Hibbett D."/>
            <person name="Nagy L.G."/>
            <person name="Martin F.M."/>
        </authorList>
    </citation>
    <scope>NUCLEOTIDE SEQUENCE</scope>
    <source>
        <strain evidence="6">UH-Tt-Lm1</strain>
    </source>
</reference>
<evidence type="ECO:0000256" key="5">
    <source>
        <dbReference type="SAM" id="Phobius"/>
    </source>
</evidence>
<comment type="subcellular location">
    <subcellularLocation>
        <location evidence="1">Membrane</location>
        <topology evidence="1">Multi-pass membrane protein</topology>
    </subcellularLocation>
</comment>
<evidence type="ECO:0000256" key="3">
    <source>
        <dbReference type="ARBA" id="ARBA00022989"/>
    </source>
</evidence>
<name>A0A9P6L7W8_9AGAM</name>
<proteinExistence type="predicted"/>
<evidence type="ECO:0000313" key="6">
    <source>
        <dbReference type="EMBL" id="KAF9786456.1"/>
    </source>
</evidence>
<dbReference type="Proteomes" id="UP000736335">
    <property type="component" value="Unassembled WGS sequence"/>
</dbReference>
<dbReference type="PANTHER" id="PTHR31274">
    <property type="entry name" value="PROTEIN ECM3"/>
    <property type="match status" value="1"/>
</dbReference>
<feature type="transmembrane region" description="Helical" evidence="5">
    <location>
        <begin position="45"/>
        <end position="67"/>
    </location>
</feature>
<dbReference type="PANTHER" id="PTHR31274:SF1">
    <property type="entry name" value="AGL149CP"/>
    <property type="match status" value="1"/>
</dbReference>
<comment type="caution">
    <text evidence="6">The sequence shown here is derived from an EMBL/GenBank/DDBJ whole genome shotgun (WGS) entry which is preliminary data.</text>
</comment>
<protein>
    <submittedName>
        <fullName evidence="6">Uncharacterized protein</fullName>
    </submittedName>
</protein>
<dbReference type="InterPro" id="IPR040254">
    <property type="entry name" value="Ecm3-like"/>
</dbReference>
<dbReference type="GO" id="GO:0016020">
    <property type="term" value="C:membrane"/>
    <property type="evidence" value="ECO:0007669"/>
    <property type="project" value="UniProtKB-SubCell"/>
</dbReference>
<keyword evidence="3 5" id="KW-1133">Transmembrane helix</keyword>
<dbReference type="GO" id="GO:0005739">
    <property type="term" value="C:mitochondrion"/>
    <property type="evidence" value="ECO:0007669"/>
    <property type="project" value="UniProtKB-ARBA"/>
</dbReference>
<keyword evidence="7" id="KW-1185">Reference proteome</keyword>
<dbReference type="SUPFAM" id="SSF81442">
    <property type="entry name" value="Cytochrome c oxidase subunit I-like"/>
    <property type="match status" value="1"/>
</dbReference>
<sequence length="160" mass="17458">MSVGYYSARKNLFPRGVSHIAINLSLPPLIFSSIVPAFTKNNVSAIWPTFLIALIYAILGLFFGLIIREVCYVPRNLWQGIVVACCFGNWGNLRTVHVFVAMFLSGTPTSITQLIVSALYASDGDLDTLSGIVQFKPLSASDGDVAYAFLIAQCEKMMPS</sequence>
<evidence type="ECO:0000256" key="4">
    <source>
        <dbReference type="ARBA" id="ARBA00023136"/>
    </source>
</evidence>
<dbReference type="Pfam" id="PF03547">
    <property type="entry name" value="Mem_trans"/>
    <property type="match status" value="1"/>
</dbReference>
<feature type="transmembrane region" description="Helical" evidence="5">
    <location>
        <begin position="20"/>
        <end position="39"/>
    </location>
</feature>
<organism evidence="6 7">
    <name type="scientific">Thelephora terrestris</name>
    <dbReference type="NCBI Taxonomy" id="56493"/>
    <lineage>
        <taxon>Eukaryota</taxon>
        <taxon>Fungi</taxon>
        <taxon>Dikarya</taxon>
        <taxon>Basidiomycota</taxon>
        <taxon>Agaricomycotina</taxon>
        <taxon>Agaricomycetes</taxon>
        <taxon>Thelephorales</taxon>
        <taxon>Thelephoraceae</taxon>
        <taxon>Thelephora</taxon>
    </lineage>
</organism>
<dbReference type="EMBL" id="WIUZ02000006">
    <property type="protein sequence ID" value="KAF9786456.1"/>
    <property type="molecule type" value="Genomic_DNA"/>
</dbReference>
<dbReference type="InterPro" id="IPR004776">
    <property type="entry name" value="Mem_transp_PIN-like"/>
</dbReference>
<dbReference type="AlphaFoldDB" id="A0A9P6L7W8"/>
<evidence type="ECO:0000256" key="2">
    <source>
        <dbReference type="ARBA" id="ARBA00022692"/>
    </source>
</evidence>